<dbReference type="Gene3D" id="3.30.420.10">
    <property type="entry name" value="Ribonuclease H-like superfamily/Ribonuclease H"/>
    <property type="match status" value="1"/>
</dbReference>
<dbReference type="PANTHER" id="PTHR47326">
    <property type="entry name" value="TRANSPOSABLE ELEMENT TC3 TRANSPOSASE-LIKE PROTEIN"/>
    <property type="match status" value="1"/>
</dbReference>
<organism evidence="1">
    <name type="scientific">Clastoptera arizonana</name>
    <name type="common">Arizona spittle bug</name>
    <dbReference type="NCBI Taxonomy" id="38151"/>
    <lineage>
        <taxon>Eukaryota</taxon>
        <taxon>Metazoa</taxon>
        <taxon>Ecdysozoa</taxon>
        <taxon>Arthropoda</taxon>
        <taxon>Hexapoda</taxon>
        <taxon>Insecta</taxon>
        <taxon>Pterygota</taxon>
        <taxon>Neoptera</taxon>
        <taxon>Paraneoptera</taxon>
        <taxon>Hemiptera</taxon>
        <taxon>Auchenorrhyncha</taxon>
        <taxon>Cercopoidea</taxon>
        <taxon>Clastopteridae</taxon>
        <taxon>Clastoptera</taxon>
    </lineage>
</organism>
<protein>
    <recommendedName>
        <fullName evidence="2">Tc1-like transposase DDE domain-containing protein</fullName>
    </recommendedName>
</protein>
<dbReference type="InterPro" id="IPR036397">
    <property type="entry name" value="RNaseH_sf"/>
</dbReference>
<dbReference type="AlphaFoldDB" id="A0A1B6CQC5"/>
<dbReference type="EMBL" id="GEDC01021678">
    <property type="protein sequence ID" value="JAS15620.1"/>
    <property type="molecule type" value="Transcribed_RNA"/>
</dbReference>
<gene>
    <name evidence="1" type="ORF">g.10343</name>
</gene>
<reference evidence="1" key="1">
    <citation type="submission" date="2015-12" db="EMBL/GenBank/DDBJ databases">
        <title>De novo transcriptome assembly of four potential Pierce s Disease insect vectors from Arizona vineyards.</title>
        <authorList>
            <person name="Tassone E.E."/>
        </authorList>
    </citation>
    <scope>NUCLEOTIDE SEQUENCE</scope>
</reference>
<name>A0A1B6CQC5_9HEMI</name>
<dbReference type="GO" id="GO:0003676">
    <property type="term" value="F:nucleic acid binding"/>
    <property type="evidence" value="ECO:0007669"/>
    <property type="project" value="InterPro"/>
</dbReference>
<proteinExistence type="predicted"/>
<dbReference type="PANTHER" id="PTHR47326:SF1">
    <property type="entry name" value="HTH PSQ-TYPE DOMAIN-CONTAINING PROTEIN"/>
    <property type="match status" value="1"/>
</dbReference>
<evidence type="ECO:0008006" key="2">
    <source>
        <dbReference type="Google" id="ProtNLM"/>
    </source>
</evidence>
<evidence type="ECO:0000313" key="1">
    <source>
        <dbReference type="EMBL" id="JAS15620.1"/>
    </source>
</evidence>
<sequence>MSDVGYFHLNGVWPRPKCMFHLKTSDTGPVKIYALYMNYHYTAPKLRCGVLSENLVSLVSKDFFEENGNTVTVTAARYVNMVNNFLITELRRQQINVADVYFQQDGATAHTARVSMAAVRQIFPNRVISRFGYLHWPPRSPDLSMCDFFLWGFLKSRVYENKPRTLGELRQSIEQNVAQINRQLLERVEANFKKRLHICQRENGHHLNDFNFYT</sequence>
<accession>A0A1B6CQC5</accession>